<dbReference type="PANTHER" id="PTHR43080">
    <property type="entry name" value="CBS DOMAIN-CONTAINING PROTEIN CBSX3, MITOCHONDRIAL"/>
    <property type="match status" value="1"/>
</dbReference>
<dbReference type="SUPFAM" id="SSF54631">
    <property type="entry name" value="CBS-domain pair"/>
    <property type="match status" value="1"/>
</dbReference>
<feature type="domain" description="CBS" evidence="3">
    <location>
        <begin position="7"/>
        <end position="66"/>
    </location>
</feature>
<evidence type="ECO:0000259" key="3">
    <source>
        <dbReference type="PROSITE" id="PS51371"/>
    </source>
</evidence>
<proteinExistence type="predicted"/>
<dbReference type="Pfam" id="PF00571">
    <property type="entry name" value="CBS"/>
    <property type="match status" value="2"/>
</dbReference>
<organism evidence="4 5">
    <name type="scientific">Naegleria fowleri</name>
    <name type="common">Brain eating amoeba</name>
    <dbReference type="NCBI Taxonomy" id="5763"/>
    <lineage>
        <taxon>Eukaryota</taxon>
        <taxon>Discoba</taxon>
        <taxon>Heterolobosea</taxon>
        <taxon>Tetramitia</taxon>
        <taxon>Eutetramitia</taxon>
        <taxon>Vahlkampfiidae</taxon>
        <taxon>Naegleria</taxon>
    </lineage>
</organism>
<dbReference type="AlphaFoldDB" id="A0A6A5BFV0"/>
<evidence type="ECO:0000313" key="4">
    <source>
        <dbReference type="EMBL" id="KAF0971939.1"/>
    </source>
</evidence>
<gene>
    <name evidence="4" type="ORF">FDP41_009635</name>
</gene>
<dbReference type="SMART" id="SM00116">
    <property type="entry name" value="CBS"/>
    <property type="match status" value="2"/>
</dbReference>
<dbReference type="OMA" id="DAKAFPW"/>
<protein>
    <recommendedName>
        <fullName evidence="3">CBS domain-containing protein</fullName>
    </recommendedName>
</protein>
<dbReference type="InterPro" id="IPR051257">
    <property type="entry name" value="Diverse_CBS-Domain"/>
</dbReference>
<dbReference type="GeneID" id="68116850"/>
<dbReference type="RefSeq" id="XP_044556654.1">
    <property type="nucleotide sequence ID" value="XM_044713614.1"/>
</dbReference>
<dbReference type="InterPro" id="IPR046342">
    <property type="entry name" value="CBS_dom_sf"/>
</dbReference>
<accession>A0A6A5BFV0</accession>
<evidence type="ECO:0000256" key="2">
    <source>
        <dbReference type="PROSITE-ProRule" id="PRU00703"/>
    </source>
</evidence>
<dbReference type="VEuPathDB" id="AmoebaDB:NF0050780"/>
<dbReference type="VEuPathDB" id="AmoebaDB:FDP41_009635"/>
<keyword evidence="5" id="KW-1185">Reference proteome</keyword>
<sequence length="138" mass="15250">MKVKLFMIPKDKVATVPLTASLADASKLIVERRIGSVVVVNEAGEPVGIVTKSDLVKAGFVETRPSSTPVSEIMHKNLEFCSEDLERDEVAELLMKKKIHHILVRGAHHQWVGLTTSLDIVTEAALDAKAFPWTRTHK</sequence>
<comment type="caution">
    <text evidence="4">The sequence shown here is derived from an EMBL/GenBank/DDBJ whole genome shotgun (WGS) entry which is preliminary data.</text>
</comment>
<keyword evidence="1 2" id="KW-0129">CBS domain</keyword>
<dbReference type="InterPro" id="IPR000644">
    <property type="entry name" value="CBS_dom"/>
</dbReference>
<dbReference type="VEuPathDB" id="AmoebaDB:NfTy_086990"/>
<evidence type="ECO:0000313" key="5">
    <source>
        <dbReference type="Proteomes" id="UP000444721"/>
    </source>
</evidence>
<dbReference type="EMBL" id="VFQX01000072">
    <property type="protein sequence ID" value="KAF0971939.1"/>
    <property type="molecule type" value="Genomic_DNA"/>
</dbReference>
<dbReference type="Proteomes" id="UP000444721">
    <property type="component" value="Unassembled WGS sequence"/>
</dbReference>
<dbReference type="OrthoDB" id="418595at2759"/>
<evidence type="ECO:0000256" key="1">
    <source>
        <dbReference type="ARBA" id="ARBA00023122"/>
    </source>
</evidence>
<name>A0A6A5BFV0_NAEFO</name>
<dbReference type="Gene3D" id="3.10.580.10">
    <property type="entry name" value="CBS-domain"/>
    <property type="match status" value="1"/>
</dbReference>
<dbReference type="PANTHER" id="PTHR43080:SF29">
    <property type="entry name" value="OS02G0818000 PROTEIN"/>
    <property type="match status" value="1"/>
</dbReference>
<dbReference type="CDD" id="cd02205">
    <property type="entry name" value="CBS_pair_SF"/>
    <property type="match status" value="1"/>
</dbReference>
<reference evidence="4 5" key="1">
    <citation type="journal article" date="2019" name="Sci. Rep.">
        <title>Nanopore sequencing improves the draft genome of the human pathogenic amoeba Naegleria fowleri.</title>
        <authorList>
            <person name="Liechti N."/>
            <person name="Schurch N."/>
            <person name="Bruggmann R."/>
            <person name="Wittwer M."/>
        </authorList>
    </citation>
    <scope>NUCLEOTIDE SEQUENCE [LARGE SCALE GENOMIC DNA]</scope>
    <source>
        <strain evidence="4 5">ATCC 30894</strain>
    </source>
</reference>
<dbReference type="PROSITE" id="PS51371">
    <property type="entry name" value="CBS"/>
    <property type="match status" value="1"/>
</dbReference>